<dbReference type="InterPro" id="IPR020846">
    <property type="entry name" value="MFS_dom"/>
</dbReference>
<evidence type="ECO:0000313" key="8">
    <source>
        <dbReference type="EMBL" id="NYD54244.1"/>
    </source>
</evidence>
<keyword evidence="2" id="KW-0813">Transport</keyword>
<comment type="caution">
    <text evidence="8">The sequence shown here is derived from an EMBL/GenBank/DDBJ whole genome shotgun (WGS) entry which is preliminary data.</text>
</comment>
<organism evidence="8 9">
    <name type="scientific">Microbacterium pseudoresistens</name>
    <dbReference type="NCBI Taxonomy" id="640634"/>
    <lineage>
        <taxon>Bacteria</taxon>
        <taxon>Bacillati</taxon>
        <taxon>Actinomycetota</taxon>
        <taxon>Actinomycetes</taxon>
        <taxon>Micrococcales</taxon>
        <taxon>Microbacteriaceae</taxon>
        <taxon>Microbacterium</taxon>
    </lineage>
</organism>
<evidence type="ECO:0000256" key="5">
    <source>
        <dbReference type="ARBA" id="ARBA00023136"/>
    </source>
</evidence>
<dbReference type="Gene3D" id="1.20.1720.10">
    <property type="entry name" value="Multidrug resistance protein D"/>
    <property type="match status" value="1"/>
</dbReference>
<evidence type="ECO:0000256" key="1">
    <source>
        <dbReference type="ARBA" id="ARBA00004651"/>
    </source>
</evidence>
<feature type="transmembrane region" description="Helical" evidence="6">
    <location>
        <begin position="126"/>
        <end position="148"/>
    </location>
</feature>
<name>A0A7Y9EUW0_9MICO</name>
<dbReference type="InterPro" id="IPR011701">
    <property type="entry name" value="MFS"/>
</dbReference>
<feature type="transmembrane region" description="Helical" evidence="6">
    <location>
        <begin position="39"/>
        <end position="57"/>
    </location>
</feature>
<feature type="transmembrane region" description="Helical" evidence="6">
    <location>
        <begin position="391"/>
        <end position="411"/>
    </location>
</feature>
<feature type="transmembrane region" description="Helical" evidence="6">
    <location>
        <begin position="214"/>
        <end position="238"/>
    </location>
</feature>
<feature type="transmembrane region" description="Helical" evidence="6">
    <location>
        <begin position="329"/>
        <end position="348"/>
    </location>
</feature>
<evidence type="ECO:0000256" key="4">
    <source>
        <dbReference type="ARBA" id="ARBA00022989"/>
    </source>
</evidence>
<dbReference type="AlphaFoldDB" id="A0A7Y9EUW0"/>
<keyword evidence="4 6" id="KW-1133">Transmembrane helix</keyword>
<protein>
    <submittedName>
        <fullName evidence="8">Putative MFS family arabinose efflux permease</fullName>
    </submittedName>
</protein>
<feature type="transmembrane region" description="Helical" evidence="6">
    <location>
        <begin position="354"/>
        <end position="379"/>
    </location>
</feature>
<feature type="transmembrane region" description="Helical" evidence="6">
    <location>
        <begin position="154"/>
        <end position="176"/>
    </location>
</feature>
<feature type="transmembrane region" description="Helical" evidence="6">
    <location>
        <begin position="188"/>
        <end position="208"/>
    </location>
</feature>
<proteinExistence type="predicted"/>
<feature type="transmembrane region" description="Helical" evidence="6">
    <location>
        <begin position="423"/>
        <end position="444"/>
    </location>
</feature>
<dbReference type="RefSeq" id="WP_179432407.1">
    <property type="nucleotide sequence ID" value="NZ_BAABLC010000001.1"/>
</dbReference>
<comment type="subcellular location">
    <subcellularLocation>
        <location evidence="1">Cell membrane</location>
        <topology evidence="1">Multi-pass membrane protein</topology>
    </subcellularLocation>
</comment>
<dbReference type="Gene3D" id="1.20.1250.20">
    <property type="entry name" value="MFS general substrate transporter like domains"/>
    <property type="match status" value="1"/>
</dbReference>
<dbReference type="EMBL" id="JACCBH010000001">
    <property type="protein sequence ID" value="NYD54244.1"/>
    <property type="molecule type" value="Genomic_DNA"/>
</dbReference>
<feature type="transmembrane region" description="Helical" evidence="6">
    <location>
        <begin position="94"/>
        <end position="114"/>
    </location>
</feature>
<evidence type="ECO:0000259" key="7">
    <source>
        <dbReference type="PROSITE" id="PS50850"/>
    </source>
</evidence>
<dbReference type="InterPro" id="IPR036259">
    <property type="entry name" value="MFS_trans_sf"/>
</dbReference>
<gene>
    <name evidence="8" type="ORF">BKA02_001299</name>
</gene>
<reference evidence="8 9" key="1">
    <citation type="submission" date="2020-07" db="EMBL/GenBank/DDBJ databases">
        <title>Sequencing the genomes of 1000 actinobacteria strains.</title>
        <authorList>
            <person name="Klenk H.-P."/>
        </authorList>
    </citation>
    <scope>NUCLEOTIDE SEQUENCE [LARGE SCALE GENOMIC DNA]</scope>
    <source>
        <strain evidence="8 9">DSM 22185</strain>
    </source>
</reference>
<evidence type="ECO:0000313" key="9">
    <source>
        <dbReference type="Proteomes" id="UP000552045"/>
    </source>
</evidence>
<feature type="transmembrane region" description="Helical" evidence="6">
    <location>
        <begin position="258"/>
        <end position="282"/>
    </location>
</feature>
<sequence length="453" mass="46651">MRLNVALFFAVASYSTLQSIIIPILPSIADRFDAPTSQAAWVVSGFLMIGAVVTPIAGRLGDLLGHVKVLLVILCIFVVGALMAVLATSMLMLIAARMLQGVGAAAVSLSFSIIKGRYPPAQAAGAVGMISATMAVAAGTGLSLSGVISTYLGYGMIFGLPLLVSTCSIILLLPQVRSDRPVATNRRSVNWFGGLFFAVAMLFVLLAITQGNNWGWLAPATALLFLGGVGVGAVWVFFELRALNPLLDVRLLVSPSLIRINTTTLLAGMVMFSMYTLLPVFLQARTPDGLGLGLSVSTSGLLMLPIAIMNFTSGALAGRIAAAIGSRNMLVLGCVMNFLAIALLAILHDSPATIIAVCILHGIGVGLSFASMPALTMLAVSPQQAGVAAGIYNTLRTVGGAIGTQVGYAILAAGGRSPTGQTFTALVVFVGVVCAAAIVSALTIPRSPSQYAV</sequence>
<evidence type="ECO:0000256" key="6">
    <source>
        <dbReference type="SAM" id="Phobius"/>
    </source>
</evidence>
<evidence type="ECO:0000256" key="3">
    <source>
        <dbReference type="ARBA" id="ARBA00022692"/>
    </source>
</evidence>
<feature type="transmembrane region" description="Helical" evidence="6">
    <location>
        <begin position="69"/>
        <end position="88"/>
    </location>
</feature>
<dbReference type="PANTHER" id="PTHR42718:SF9">
    <property type="entry name" value="MAJOR FACILITATOR SUPERFAMILY MULTIDRUG TRANSPORTER MFSC"/>
    <property type="match status" value="1"/>
</dbReference>
<keyword evidence="9" id="KW-1185">Reference proteome</keyword>
<dbReference type="GO" id="GO:0022857">
    <property type="term" value="F:transmembrane transporter activity"/>
    <property type="evidence" value="ECO:0007669"/>
    <property type="project" value="InterPro"/>
</dbReference>
<evidence type="ECO:0000256" key="2">
    <source>
        <dbReference type="ARBA" id="ARBA00022448"/>
    </source>
</evidence>
<dbReference type="PROSITE" id="PS50850">
    <property type="entry name" value="MFS"/>
    <property type="match status" value="1"/>
</dbReference>
<keyword evidence="3 6" id="KW-0812">Transmembrane</keyword>
<dbReference type="Pfam" id="PF07690">
    <property type="entry name" value="MFS_1"/>
    <property type="match status" value="1"/>
</dbReference>
<dbReference type="PANTHER" id="PTHR42718">
    <property type="entry name" value="MAJOR FACILITATOR SUPERFAMILY MULTIDRUG TRANSPORTER MFSC"/>
    <property type="match status" value="1"/>
</dbReference>
<feature type="domain" description="Major facilitator superfamily (MFS) profile" evidence="7">
    <location>
        <begin position="1"/>
        <end position="448"/>
    </location>
</feature>
<dbReference type="Proteomes" id="UP000552045">
    <property type="component" value="Unassembled WGS sequence"/>
</dbReference>
<accession>A0A7Y9EUW0</accession>
<dbReference type="GO" id="GO:0005886">
    <property type="term" value="C:plasma membrane"/>
    <property type="evidence" value="ECO:0007669"/>
    <property type="project" value="UniProtKB-SubCell"/>
</dbReference>
<dbReference type="SUPFAM" id="SSF103473">
    <property type="entry name" value="MFS general substrate transporter"/>
    <property type="match status" value="1"/>
</dbReference>
<keyword evidence="5 6" id="KW-0472">Membrane</keyword>